<evidence type="ECO:0000259" key="8">
    <source>
        <dbReference type="PROSITE" id="PS50928"/>
    </source>
</evidence>
<name>A0A6B8RR61_9BACL</name>
<feature type="transmembrane region" description="Helical" evidence="7">
    <location>
        <begin position="12"/>
        <end position="31"/>
    </location>
</feature>
<dbReference type="AlphaFoldDB" id="A0A6B8RR61"/>
<gene>
    <name evidence="9" type="ORF">EHS13_25310</name>
</gene>
<dbReference type="KEGG" id="ppsc:EHS13_25310"/>
<dbReference type="CDD" id="cd06261">
    <property type="entry name" value="TM_PBP2"/>
    <property type="match status" value="1"/>
</dbReference>
<dbReference type="InterPro" id="IPR035906">
    <property type="entry name" value="MetI-like_sf"/>
</dbReference>
<accession>A0A6B8RR61</accession>
<dbReference type="PANTHER" id="PTHR30193">
    <property type="entry name" value="ABC TRANSPORTER PERMEASE PROTEIN"/>
    <property type="match status" value="1"/>
</dbReference>
<dbReference type="SUPFAM" id="SSF161098">
    <property type="entry name" value="MetI-like"/>
    <property type="match status" value="1"/>
</dbReference>
<keyword evidence="10" id="KW-1185">Reference proteome</keyword>
<dbReference type="PROSITE" id="PS50928">
    <property type="entry name" value="ABC_TM1"/>
    <property type="match status" value="1"/>
</dbReference>
<organism evidence="9 10">
    <name type="scientific">Paenibacillus psychroresistens</name>
    <dbReference type="NCBI Taxonomy" id="1778678"/>
    <lineage>
        <taxon>Bacteria</taxon>
        <taxon>Bacillati</taxon>
        <taxon>Bacillota</taxon>
        <taxon>Bacilli</taxon>
        <taxon>Bacillales</taxon>
        <taxon>Paenibacillaceae</taxon>
        <taxon>Paenibacillus</taxon>
    </lineage>
</organism>
<keyword evidence="4 7" id="KW-0812">Transmembrane</keyword>
<evidence type="ECO:0000256" key="4">
    <source>
        <dbReference type="ARBA" id="ARBA00022692"/>
    </source>
</evidence>
<evidence type="ECO:0000256" key="7">
    <source>
        <dbReference type="RuleBase" id="RU363032"/>
    </source>
</evidence>
<evidence type="ECO:0000256" key="6">
    <source>
        <dbReference type="ARBA" id="ARBA00023136"/>
    </source>
</evidence>
<dbReference type="RefSeq" id="WP_155703067.1">
    <property type="nucleotide sequence ID" value="NZ_CP034235.1"/>
</dbReference>
<reference evidence="10" key="1">
    <citation type="submission" date="2018-11" db="EMBL/GenBank/DDBJ databases">
        <title>Complete genome sequence of Paenibacillus sp. ML311-T8.</title>
        <authorList>
            <person name="Nam Y.-D."/>
            <person name="Kang J."/>
            <person name="Chung W.-H."/>
            <person name="Park Y.S."/>
        </authorList>
    </citation>
    <scope>NUCLEOTIDE SEQUENCE [LARGE SCALE GENOMIC DNA]</scope>
    <source>
        <strain evidence="10">ML311-T8</strain>
    </source>
</reference>
<feature type="transmembrane region" description="Helical" evidence="7">
    <location>
        <begin position="163"/>
        <end position="184"/>
    </location>
</feature>
<dbReference type="EMBL" id="CP034235">
    <property type="protein sequence ID" value="QGQ97973.1"/>
    <property type="molecule type" value="Genomic_DNA"/>
</dbReference>
<evidence type="ECO:0000256" key="1">
    <source>
        <dbReference type="ARBA" id="ARBA00004651"/>
    </source>
</evidence>
<dbReference type="PANTHER" id="PTHR30193:SF44">
    <property type="entry name" value="LACTOSE TRANSPORT SYSTEM PERMEASE PROTEIN LACF"/>
    <property type="match status" value="1"/>
</dbReference>
<evidence type="ECO:0000256" key="2">
    <source>
        <dbReference type="ARBA" id="ARBA00022448"/>
    </source>
</evidence>
<keyword evidence="2 7" id="KW-0813">Transport</keyword>
<feature type="transmembrane region" description="Helical" evidence="7">
    <location>
        <begin position="74"/>
        <end position="97"/>
    </location>
</feature>
<dbReference type="InterPro" id="IPR000515">
    <property type="entry name" value="MetI-like"/>
</dbReference>
<evidence type="ECO:0000256" key="5">
    <source>
        <dbReference type="ARBA" id="ARBA00022989"/>
    </source>
</evidence>
<evidence type="ECO:0000313" key="9">
    <source>
        <dbReference type="EMBL" id="QGQ97973.1"/>
    </source>
</evidence>
<protein>
    <submittedName>
        <fullName evidence="9">Sugar ABC transporter permease</fullName>
    </submittedName>
</protein>
<dbReference type="Pfam" id="PF00528">
    <property type="entry name" value="BPD_transp_1"/>
    <property type="match status" value="1"/>
</dbReference>
<feature type="domain" description="ABC transmembrane type-1" evidence="8">
    <location>
        <begin position="70"/>
        <end position="287"/>
    </location>
</feature>
<dbReference type="InterPro" id="IPR051393">
    <property type="entry name" value="ABC_transporter_permease"/>
</dbReference>
<keyword evidence="6 7" id="KW-0472">Membrane</keyword>
<dbReference type="OrthoDB" id="9809173at2"/>
<sequence>MPKAIKQYIEVAPYLLLGLICTSVFVFYPMIKGIYMSFFDYKVLQPKESLFIGLDNYSKLLHDSKFYLSLRNTFLMVAVTVPGQWFFGIIVAMAINLKFIRGKIFFRLVYYIPAISSWIVVSYLFKYLFSDGSDGIINYLLVDVLHLIAEPIAWLQNSWTANIAIWTLSVWKGVGWVMVMYLAALMSIPRSLYEAAEIDGAKGIRMFIHITLPLMKPMTAFVLINLIIGAFTAFLQVYFLTSGGPLGTTEVVNTYMFKHAFTFFHFGYGSAVSVVIAVIIFILTFSQQRKFGKERIEF</sequence>
<comment type="similarity">
    <text evidence="7">Belongs to the binding-protein-dependent transport system permease family.</text>
</comment>
<feature type="transmembrane region" description="Helical" evidence="7">
    <location>
        <begin position="104"/>
        <end position="125"/>
    </location>
</feature>
<evidence type="ECO:0000313" key="10">
    <source>
        <dbReference type="Proteomes" id="UP000426246"/>
    </source>
</evidence>
<dbReference type="Gene3D" id="1.10.3720.10">
    <property type="entry name" value="MetI-like"/>
    <property type="match status" value="1"/>
</dbReference>
<keyword evidence="5 7" id="KW-1133">Transmembrane helix</keyword>
<keyword evidence="3" id="KW-1003">Cell membrane</keyword>
<dbReference type="Proteomes" id="UP000426246">
    <property type="component" value="Chromosome"/>
</dbReference>
<dbReference type="GO" id="GO:0005886">
    <property type="term" value="C:plasma membrane"/>
    <property type="evidence" value="ECO:0007669"/>
    <property type="project" value="UniProtKB-SubCell"/>
</dbReference>
<evidence type="ECO:0000256" key="3">
    <source>
        <dbReference type="ARBA" id="ARBA00022475"/>
    </source>
</evidence>
<dbReference type="GO" id="GO:0055085">
    <property type="term" value="P:transmembrane transport"/>
    <property type="evidence" value="ECO:0007669"/>
    <property type="project" value="InterPro"/>
</dbReference>
<comment type="subcellular location">
    <subcellularLocation>
        <location evidence="1 7">Cell membrane</location>
        <topology evidence="1 7">Multi-pass membrane protein</topology>
    </subcellularLocation>
</comment>
<feature type="transmembrane region" description="Helical" evidence="7">
    <location>
        <begin position="260"/>
        <end position="285"/>
    </location>
</feature>
<proteinExistence type="inferred from homology"/>
<feature type="transmembrane region" description="Helical" evidence="7">
    <location>
        <begin position="220"/>
        <end position="240"/>
    </location>
</feature>